<name>A0A8H7S4C0_9FUNG</name>
<dbReference type="EMBL" id="JAEPRB010000081">
    <property type="protein sequence ID" value="KAG2222499.1"/>
    <property type="molecule type" value="Genomic_DNA"/>
</dbReference>
<keyword evidence="3" id="KW-1185">Reference proteome</keyword>
<sequence length="253" mass="28795">MTNDVSQYELKRQQLIEENQKLLKELGLGSANDLAPKEMKQFKSDISPPRKKPRNSYRVPKPALQATRLSRRLKGEEPDDTVDLESILDQNDKMRQAAVDPIPDKTKRELFAPDKVSVPVTLRTTIWEIGHLYTGKYRSKWWSGRGCRYKHPYPIGFKATKSHFGNDYTMTIEEGDKPEDGPIFKVQVNSSKTIFTGATPTAPWTDACKKSKSQGTRVSGPLFYGFSDITTMRIIENMEGYELACKPVTEDEE</sequence>
<feature type="region of interest" description="Disordered" evidence="1">
    <location>
        <begin position="33"/>
        <end position="79"/>
    </location>
</feature>
<evidence type="ECO:0000256" key="1">
    <source>
        <dbReference type="SAM" id="MobiDB-lite"/>
    </source>
</evidence>
<proteinExistence type="predicted"/>
<dbReference type="GO" id="GO:0005634">
    <property type="term" value="C:nucleus"/>
    <property type="evidence" value="ECO:0007669"/>
    <property type="project" value="InterPro"/>
</dbReference>
<dbReference type="OrthoDB" id="1928087at2759"/>
<reference evidence="2 3" key="1">
    <citation type="submission" date="2020-12" db="EMBL/GenBank/DDBJ databases">
        <title>Metabolic potential, ecology and presence of endohyphal bacteria is reflected in genomic diversity of Mucoromycotina.</title>
        <authorList>
            <person name="Muszewska A."/>
            <person name="Okrasinska A."/>
            <person name="Steczkiewicz K."/>
            <person name="Drgas O."/>
            <person name="Orlowska M."/>
            <person name="Perlinska-Lenart U."/>
            <person name="Aleksandrzak-Piekarczyk T."/>
            <person name="Szatraj K."/>
            <person name="Zielenkiewicz U."/>
            <person name="Pilsyk S."/>
            <person name="Malc E."/>
            <person name="Mieczkowski P."/>
            <person name="Kruszewska J.S."/>
            <person name="Biernat P."/>
            <person name="Pawlowska J."/>
        </authorList>
    </citation>
    <scope>NUCLEOTIDE SEQUENCE [LARGE SCALE GENOMIC DNA]</scope>
    <source>
        <strain evidence="2 3">CBS 142.35</strain>
    </source>
</reference>
<accession>A0A8H7S4C0</accession>
<dbReference type="Proteomes" id="UP000646827">
    <property type="component" value="Unassembled WGS sequence"/>
</dbReference>
<protein>
    <recommendedName>
        <fullName evidence="4">FYR N-terminal domain-containing protein</fullName>
    </recommendedName>
</protein>
<evidence type="ECO:0000313" key="3">
    <source>
        <dbReference type="Proteomes" id="UP000646827"/>
    </source>
</evidence>
<evidence type="ECO:0008006" key="4">
    <source>
        <dbReference type="Google" id="ProtNLM"/>
    </source>
</evidence>
<comment type="caution">
    <text evidence="2">The sequence shown here is derived from an EMBL/GenBank/DDBJ whole genome shotgun (WGS) entry which is preliminary data.</text>
</comment>
<dbReference type="Pfam" id="PF05965">
    <property type="entry name" value="FYRC"/>
    <property type="match status" value="1"/>
</dbReference>
<dbReference type="InterPro" id="IPR003889">
    <property type="entry name" value="FYrich_C"/>
</dbReference>
<organism evidence="2 3">
    <name type="scientific">Circinella minor</name>
    <dbReference type="NCBI Taxonomy" id="1195481"/>
    <lineage>
        <taxon>Eukaryota</taxon>
        <taxon>Fungi</taxon>
        <taxon>Fungi incertae sedis</taxon>
        <taxon>Mucoromycota</taxon>
        <taxon>Mucoromycotina</taxon>
        <taxon>Mucoromycetes</taxon>
        <taxon>Mucorales</taxon>
        <taxon>Lichtheimiaceae</taxon>
        <taxon>Circinella</taxon>
    </lineage>
</organism>
<dbReference type="PROSITE" id="PS51543">
    <property type="entry name" value="FYRC"/>
    <property type="match status" value="1"/>
</dbReference>
<dbReference type="Gene3D" id="3.30.160.360">
    <property type="match status" value="1"/>
</dbReference>
<gene>
    <name evidence="2" type="ORF">INT45_012813</name>
</gene>
<evidence type="ECO:0000313" key="2">
    <source>
        <dbReference type="EMBL" id="KAG2222499.1"/>
    </source>
</evidence>
<dbReference type="AlphaFoldDB" id="A0A8H7S4C0"/>